<dbReference type="InterPro" id="IPR031488">
    <property type="entry name" value="Zn_ribbon_mio"/>
</dbReference>
<dbReference type="OrthoDB" id="341486at2759"/>
<dbReference type="GO" id="GO:0005737">
    <property type="term" value="C:cytoplasm"/>
    <property type="evidence" value="ECO:0007669"/>
    <property type="project" value="TreeGrafter"/>
</dbReference>
<reference evidence="4" key="1">
    <citation type="journal article" date="2019" name="Nat. Commun.">
        <title>Expansion of phycobilisome linker gene families in mesophilic red algae.</title>
        <authorList>
            <person name="Lee J."/>
            <person name="Kim D."/>
            <person name="Bhattacharya D."/>
            <person name="Yoon H.S."/>
        </authorList>
    </citation>
    <scope>NUCLEOTIDE SEQUENCE [LARGE SCALE GENOMIC DNA]</scope>
    <source>
        <strain evidence="4">CCMP 1328</strain>
    </source>
</reference>
<sequence length="634" mass="69394">MDDGWLMGSTEGREAPERPRAWHAWNLHEDNLVVSGGGPSEMRSGEQGRALGFGRDGGCVVVAPGLWPAVRAQSVPLMRSRAGWSGWARSAGDVNLLLGSLLAHATKPEHAAHADTQTWSADELLLWQFMAATQQRWIFMGVVQSMSERSSDPAAFRALLLSLLENPLDTFSAHPCRVRYHRARCFRVILQQSKTDSSVNFDAKSSQQMPSVSKQQSLSSSPGESPMQHPPTFFSGGTSGADCCSGNAARPACQELAEAYQKVLHDIVERRLGSWQQIFEAVSAFPMCDRLFVYLHILPLDNDALCRVLFAEVQRCRTRCDFFVFALVGFSDLDVIRTLAVSRIRHMGDVQGAALITLYAVQFAIRVGRSVSDTDWLMPECFGPYASLLDRWGLFTERALFLKAAHGALREMATRSSQANAASMSRDISLQRMSSKITNPLTWTRSVDAVCYYCNRSLRFTSSGPKPSSYKSSNTPNKALPVGVRVGDMSHLQSSGQAQGGFGKLRVSCCTNCGKQLPRCVVCRVCVDMANPTVERALQKSRSSTECTTPDPPAAVSALTATQQGASRMAPPNASPRVVQATVFVPPTATSRADWMSFCTRCQHGGHAAHLQSWYADHQQCASTGCDCICTEFQ</sequence>
<feature type="region of interest" description="Disordered" evidence="1">
    <location>
        <begin position="199"/>
        <end position="232"/>
    </location>
</feature>
<dbReference type="GO" id="GO:1904263">
    <property type="term" value="P:positive regulation of TORC1 signaling"/>
    <property type="evidence" value="ECO:0007669"/>
    <property type="project" value="TreeGrafter"/>
</dbReference>
<dbReference type="PANTHER" id="PTHR16453">
    <property type="entry name" value="WD40 DOMAIN-CONTAINING PROTEIN MIO FAMILY MEMBER"/>
    <property type="match status" value="1"/>
</dbReference>
<evidence type="ECO:0000313" key="3">
    <source>
        <dbReference type="EMBL" id="KAA8492778.1"/>
    </source>
</evidence>
<accession>A0A5J4YNC5</accession>
<dbReference type="AlphaFoldDB" id="A0A5J4YNC5"/>
<dbReference type="PANTHER" id="PTHR16453:SF9">
    <property type="entry name" value="GATOR COMPLEX PROTEIN MIOS"/>
    <property type="match status" value="1"/>
</dbReference>
<evidence type="ECO:0000256" key="1">
    <source>
        <dbReference type="SAM" id="MobiDB-lite"/>
    </source>
</evidence>
<name>A0A5J4YNC5_PORPP</name>
<evidence type="ECO:0000259" key="2">
    <source>
        <dbReference type="Pfam" id="PF17034"/>
    </source>
</evidence>
<keyword evidence="4" id="KW-1185">Reference proteome</keyword>
<feature type="compositionally biased region" description="Low complexity" evidence="1">
    <location>
        <begin position="210"/>
        <end position="227"/>
    </location>
</feature>
<evidence type="ECO:0000313" key="4">
    <source>
        <dbReference type="Proteomes" id="UP000324585"/>
    </source>
</evidence>
<dbReference type="Proteomes" id="UP000324585">
    <property type="component" value="Unassembled WGS sequence"/>
</dbReference>
<feature type="domain" description="GATOR2 complex protein MIO zinc-ribbon like" evidence="2">
    <location>
        <begin position="539"/>
        <end position="632"/>
    </location>
</feature>
<feature type="compositionally biased region" description="Polar residues" evidence="1">
    <location>
        <begin position="199"/>
        <end position="209"/>
    </location>
</feature>
<dbReference type="Pfam" id="PF17034">
    <property type="entry name" value="zinc_ribbon_16"/>
    <property type="match status" value="1"/>
</dbReference>
<dbReference type="EMBL" id="VRMN01000008">
    <property type="protein sequence ID" value="KAA8492778.1"/>
    <property type="molecule type" value="Genomic_DNA"/>
</dbReference>
<protein>
    <submittedName>
        <fullName evidence="3">Putative WD repeat-containing protein</fullName>
    </submittedName>
</protein>
<proteinExistence type="predicted"/>
<comment type="caution">
    <text evidence="3">The sequence shown here is derived from an EMBL/GenBank/DDBJ whole genome shotgun (WGS) entry which is preliminary data.</text>
</comment>
<gene>
    <name evidence="3" type="ORF">FVE85_9050</name>
</gene>
<organism evidence="3 4">
    <name type="scientific">Porphyridium purpureum</name>
    <name type="common">Red alga</name>
    <name type="synonym">Porphyridium cruentum</name>
    <dbReference type="NCBI Taxonomy" id="35688"/>
    <lineage>
        <taxon>Eukaryota</taxon>
        <taxon>Rhodophyta</taxon>
        <taxon>Bangiophyceae</taxon>
        <taxon>Porphyridiales</taxon>
        <taxon>Porphyridiaceae</taxon>
        <taxon>Porphyridium</taxon>
    </lineage>
</organism>
<dbReference type="InterPro" id="IPR037593">
    <property type="entry name" value="MIOS/Sea4"/>
</dbReference>
<dbReference type="GO" id="GO:0034198">
    <property type="term" value="P:cellular response to amino acid starvation"/>
    <property type="evidence" value="ECO:0007669"/>
    <property type="project" value="TreeGrafter"/>
</dbReference>